<dbReference type="InterPro" id="IPR024861">
    <property type="entry name" value="Donson"/>
</dbReference>
<organism evidence="6 7">
    <name type="scientific">Branchiostoma lanceolatum</name>
    <name type="common">Common lancelet</name>
    <name type="synonym">Amphioxus lanceolatum</name>
    <dbReference type="NCBI Taxonomy" id="7740"/>
    <lineage>
        <taxon>Eukaryota</taxon>
        <taxon>Metazoa</taxon>
        <taxon>Chordata</taxon>
        <taxon>Cephalochordata</taxon>
        <taxon>Leptocardii</taxon>
        <taxon>Amphioxiformes</taxon>
        <taxon>Branchiostomatidae</taxon>
        <taxon>Branchiostoma</taxon>
    </lineage>
</organism>
<dbReference type="GO" id="GO:0005634">
    <property type="term" value="C:nucleus"/>
    <property type="evidence" value="ECO:0007669"/>
    <property type="project" value="UniProtKB-SubCell"/>
</dbReference>
<sequence length="576" mass="62857">MSSDVPSSDWKRPPKVITIKRRKKNGQPTSKLTVPDGVLRTRNGCGSSEDARMKAKRRNPFGCGSAPKKANVGRAESVRTLSSDSEEDNTGDGEVEGKLLAGLSQLDEDQKMQISSPMAIADVCPNRLPTSDGPCNGHPTTDQPPKDSEAQVEDTKMSEGSTTKLGSRELPEDLSLKLRVRFTSPHPFTWSGRIRTTDEAAGVCGFVRCQDRHTLPDAESQASNFQQCVMTWIHPNLPWLRLFPRMVSASRKVDSKGPPSTIIPNIQEALMSDWTNSFRSIFQLLKAKMCPYFYVCGHQFTVLFHGDQIGGAKALGALLTPTSRGLREALDNEGVIYKMPLAAKQPVPSGGPGSSRKLSTDVQQEENGSEPCPVKRDDMSDDDDDDDDITIDDSGASCWLESMGLDKSSFPELDPRKVKVQRSKMKTVDHFPESLVQVKGGDAQALFNFLINSKSLVTQSGPLAGVPPTILAPIAFEGATLRALKVKQGSIRQTEAGKLTQVNSLEVSGPLLPLQVKQLCSLFQHSQQGDFSATLSTHEATAAFNRINEAESGIEEGCTEDIKEFVCENSLYKWTS</sequence>
<proteinExistence type="inferred from homology"/>
<dbReference type="GO" id="GO:0033260">
    <property type="term" value="P:nuclear DNA replication"/>
    <property type="evidence" value="ECO:0007669"/>
    <property type="project" value="TreeGrafter"/>
</dbReference>
<dbReference type="PANTHER" id="PTHR12972">
    <property type="entry name" value="DOWNSTREAM NEIGHBOR OF SON"/>
    <property type="match status" value="1"/>
</dbReference>
<name>A0A8J9V9K5_BRALA</name>
<dbReference type="AlphaFoldDB" id="A0A8J9V9K5"/>
<evidence type="ECO:0000256" key="3">
    <source>
        <dbReference type="ARBA" id="ARBA00023242"/>
    </source>
</evidence>
<feature type="region of interest" description="Disordered" evidence="5">
    <location>
        <begin position="1"/>
        <end position="96"/>
    </location>
</feature>
<evidence type="ECO:0000256" key="4">
    <source>
        <dbReference type="ARBA" id="ARBA00025806"/>
    </source>
</evidence>
<gene>
    <name evidence="6" type="primary">DONSON</name>
    <name evidence="6" type="ORF">BLAG_LOCUS152</name>
</gene>
<evidence type="ECO:0000256" key="5">
    <source>
        <dbReference type="SAM" id="MobiDB-lite"/>
    </source>
</evidence>
<feature type="region of interest" description="Disordered" evidence="5">
    <location>
        <begin position="123"/>
        <end position="169"/>
    </location>
</feature>
<feature type="compositionally biased region" description="Acidic residues" evidence="5">
    <location>
        <begin position="379"/>
        <end position="391"/>
    </location>
</feature>
<dbReference type="EMBL" id="OV696686">
    <property type="protein sequence ID" value="CAH1225427.1"/>
    <property type="molecule type" value="Genomic_DNA"/>
</dbReference>
<evidence type="ECO:0000313" key="6">
    <source>
        <dbReference type="EMBL" id="CAH1225427.1"/>
    </source>
</evidence>
<dbReference type="PANTHER" id="PTHR12972:SF0">
    <property type="entry name" value="PROTEIN DOWNSTREAM NEIGHBOR OF SON"/>
    <property type="match status" value="1"/>
</dbReference>
<protein>
    <submittedName>
        <fullName evidence="6">DONSON protein</fullName>
    </submittedName>
</protein>
<feature type="region of interest" description="Disordered" evidence="5">
    <location>
        <begin position="343"/>
        <end position="393"/>
    </location>
</feature>
<dbReference type="PRINTS" id="PR02064">
    <property type="entry name" value="DONSON"/>
</dbReference>
<feature type="compositionally biased region" description="Acidic residues" evidence="5">
    <location>
        <begin position="84"/>
        <end position="94"/>
    </location>
</feature>
<keyword evidence="3" id="KW-0539">Nucleus</keyword>
<evidence type="ECO:0000313" key="7">
    <source>
        <dbReference type="Proteomes" id="UP000838412"/>
    </source>
</evidence>
<comment type="subcellular location">
    <subcellularLocation>
        <location evidence="1">Nucleus</location>
    </subcellularLocation>
</comment>
<keyword evidence="7" id="KW-1185">Reference proteome</keyword>
<evidence type="ECO:0000256" key="2">
    <source>
        <dbReference type="ARBA" id="ARBA00022473"/>
    </source>
</evidence>
<feature type="compositionally biased region" description="Basic and acidic residues" evidence="5">
    <location>
        <begin position="144"/>
        <end position="157"/>
    </location>
</feature>
<keyword evidence="2" id="KW-0217">Developmental protein</keyword>
<dbReference type="Proteomes" id="UP000838412">
    <property type="component" value="Chromosome 1"/>
</dbReference>
<evidence type="ECO:0000256" key="1">
    <source>
        <dbReference type="ARBA" id="ARBA00004123"/>
    </source>
</evidence>
<dbReference type="OrthoDB" id="534063at2759"/>
<reference evidence="6" key="1">
    <citation type="submission" date="2022-01" db="EMBL/GenBank/DDBJ databases">
        <authorList>
            <person name="Braso-Vives M."/>
        </authorList>
    </citation>
    <scope>NUCLEOTIDE SEQUENCE</scope>
</reference>
<accession>A0A8J9V9K5</accession>
<comment type="similarity">
    <text evidence="4">Belongs to the DONSON family.</text>
</comment>